<dbReference type="SUPFAM" id="SSF49764">
    <property type="entry name" value="HSP20-like chaperones"/>
    <property type="match status" value="1"/>
</dbReference>
<dbReference type="InterPro" id="IPR055269">
    <property type="entry name" value="Alpha-crystallin/HSP_16"/>
</dbReference>
<dbReference type="Proteomes" id="UP001607302">
    <property type="component" value="Unassembled WGS sequence"/>
</dbReference>
<organism evidence="7 8">
    <name type="scientific">Vespula squamosa</name>
    <name type="common">Southern yellow jacket</name>
    <name type="synonym">Wasp</name>
    <dbReference type="NCBI Taxonomy" id="30214"/>
    <lineage>
        <taxon>Eukaryota</taxon>
        <taxon>Metazoa</taxon>
        <taxon>Ecdysozoa</taxon>
        <taxon>Arthropoda</taxon>
        <taxon>Hexapoda</taxon>
        <taxon>Insecta</taxon>
        <taxon>Pterygota</taxon>
        <taxon>Neoptera</taxon>
        <taxon>Endopterygota</taxon>
        <taxon>Hymenoptera</taxon>
        <taxon>Apocrita</taxon>
        <taxon>Aculeata</taxon>
        <taxon>Vespoidea</taxon>
        <taxon>Vespidae</taxon>
        <taxon>Vespinae</taxon>
        <taxon>Vespula</taxon>
    </lineage>
</organism>
<evidence type="ECO:0000256" key="2">
    <source>
        <dbReference type="PIRNR" id="PIRNR036514"/>
    </source>
</evidence>
<dbReference type="GO" id="GO:0009408">
    <property type="term" value="P:response to heat"/>
    <property type="evidence" value="ECO:0007669"/>
    <property type="project" value="UniProtKB-ARBA"/>
</dbReference>
<name>A0ABD2AAB5_VESSQ</name>
<sequence length="174" mass="20401">MALVPSTMFRNWWDEMDRFHRELEQHFQRLSTTKDFPPLPAFPSFKEFFRPWREVFQELEQQVGGSAKVEEGQDKYRVIVDVQQFAPEEVTVRTDDKCITIEGKHEEKKDQHGYISRHFVRRYQLPQGYDIGHVRPSLSSDGILTITAPRLVLPAPGERIVPIERQNRPAIKAV</sequence>
<evidence type="ECO:0000256" key="5">
    <source>
        <dbReference type="RuleBase" id="RU003616"/>
    </source>
</evidence>
<proteinExistence type="inferred from homology"/>
<accession>A0ABD2AAB5</accession>
<dbReference type="InterPro" id="IPR002068">
    <property type="entry name" value="A-crystallin/Hsp20_dom"/>
</dbReference>
<comment type="caution">
    <text evidence="7">The sequence shown here is derived from an EMBL/GenBank/DDBJ whole genome shotgun (WGS) entry which is preliminary data.</text>
</comment>
<dbReference type="PROSITE" id="PS01031">
    <property type="entry name" value="SHSP"/>
    <property type="match status" value="1"/>
</dbReference>
<keyword evidence="8" id="KW-1185">Reference proteome</keyword>
<reference evidence="7 8" key="1">
    <citation type="journal article" date="2024" name="Ann. Entomol. Soc. Am.">
        <title>Genomic analyses of the southern and eastern yellowjacket wasps (Hymenoptera: Vespidae) reveal evolutionary signatures of social life.</title>
        <authorList>
            <person name="Catto M.A."/>
            <person name="Caine P.B."/>
            <person name="Orr S.E."/>
            <person name="Hunt B.G."/>
            <person name="Goodisman M.A.D."/>
        </authorList>
    </citation>
    <scope>NUCLEOTIDE SEQUENCE [LARGE SCALE GENOMIC DNA]</scope>
    <source>
        <strain evidence="7">233</strain>
        <tissue evidence="7">Head and thorax</tissue>
    </source>
</reference>
<protein>
    <recommendedName>
        <fullName evidence="6">SHSP domain-containing protein</fullName>
    </recommendedName>
</protein>
<feature type="binding site" evidence="3">
    <location>
        <position position="112"/>
    </location>
    <ligand>
        <name>Zn(2+)</name>
        <dbReference type="ChEBI" id="CHEBI:29105"/>
        <label>1</label>
    </ligand>
</feature>
<evidence type="ECO:0000256" key="4">
    <source>
        <dbReference type="PROSITE-ProRule" id="PRU00285"/>
    </source>
</evidence>
<evidence type="ECO:0000313" key="7">
    <source>
        <dbReference type="EMBL" id="KAL2717566.1"/>
    </source>
</evidence>
<dbReference type="EMBL" id="JAUDFV010000153">
    <property type="protein sequence ID" value="KAL2717566.1"/>
    <property type="molecule type" value="Genomic_DNA"/>
</dbReference>
<dbReference type="InterPro" id="IPR001436">
    <property type="entry name" value="Alpha-crystallin/sHSP_animal"/>
</dbReference>
<dbReference type="PIRSF" id="PIRSF036514">
    <property type="entry name" value="Sm_HSP_B1"/>
    <property type="match status" value="1"/>
</dbReference>
<dbReference type="CDD" id="cd06526">
    <property type="entry name" value="metazoan_ACD"/>
    <property type="match status" value="1"/>
</dbReference>
<keyword evidence="3" id="KW-0862">Zinc</keyword>
<dbReference type="AlphaFoldDB" id="A0ABD2AAB5"/>
<dbReference type="GO" id="GO:0005737">
    <property type="term" value="C:cytoplasm"/>
    <property type="evidence" value="ECO:0007669"/>
    <property type="project" value="UniProtKB-ARBA"/>
</dbReference>
<dbReference type="Gene3D" id="2.60.40.790">
    <property type="match status" value="1"/>
</dbReference>
<comment type="similarity">
    <text evidence="2 4 5">Belongs to the small heat shock protein (HSP20) family.</text>
</comment>
<evidence type="ECO:0000259" key="6">
    <source>
        <dbReference type="PROSITE" id="PS01031"/>
    </source>
</evidence>
<feature type="binding site" evidence="3">
    <location>
        <position position="107"/>
    </location>
    <ligand>
        <name>Zn(2+)</name>
        <dbReference type="ChEBI" id="CHEBI:29105"/>
        <label>2</label>
    </ligand>
</feature>
<feature type="domain" description="SHSP" evidence="6">
    <location>
        <begin position="58"/>
        <end position="166"/>
    </location>
</feature>
<dbReference type="PANTHER" id="PTHR45640:SF13">
    <property type="entry name" value="HEAT SHOCK PROTEIN 22-RELATED"/>
    <property type="match status" value="1"/>
</dbReference>
<keyword evidence="1" id="KW-0346">Stress response</keyword>
<evidence type="ECO:0000256" key="3">
    <source>
        <dbReference type="PIRSR" id="PIRSR036514-1"/>
    </source>
</evidence>
<keyword evidence="3" id="KW-0479">Metal-binding</keyword>
<dbReference type="PRINTS" id="PR00299">
    <property type="entry name" value="ACRYSTALLIN"/>
</dbReference>
<dbReference type="PANTHER" id="PTHR45640">
    <property type="entry name" value="HEAT SHOCK PROTEIN HSP-12.2-RELATED"/>
    <property type="match status" value="1"/>
</dbReference>
<dbReference type="Pfam" id="PF00011">
    <property type="entry name" value="HSP20"/>
    <property type="match status" value="1"/>
</dbReference>
<gene>
    <name evidence="7" type="ORF">V1478_013266</name>
</gene>
<evidence type="ECO:0000313" key="8">
    <source>
        <dbReference type="Proteomes" id="UP001607302"/>
    </source>
</evidence>
<feature type="binding site" evidence="3">
    <location>
        <position position="105"/>
    </location>
    <ligand>
        <name>Zn(2+)</name>
        <dbReference type="ChEBI" id="CHEBI:29105"/>
        <label>1</label>
    </ligand>
</feature>
<dbReference type="InterPro" id="IPR008978">
    <property type="entry name" value="HSP20-like_chaperone"/>
</dbReference>
<evidence type="ECO:0000256" key="1">
    <source>
        <dbReference type="ARBA" id="ARBA00023016"/>
    </source>
</evidence>